<dbReference type="RefSeq" id="WP_206290286.1">
    <property type="nucleotide sequence ID" value="NZ_CP063458.1"/>
</dbReference>
<reference evidence="4 5" key="1">
    <citation type="submission" date="2020-10" db="EMBL/GenBank/DDBJ databases">
        <title>Wide distribution of Phycisphaera-like planctomycetes from WD2101 soil group in peatlands and genome analysis of the first cultivated representative.</title>
        <authorList>
            <person name="Dedysh S.N."/>
            <person name="Beletsky A.V."/>
            <person name="Ivanova A."/>
            <person name="Kulichevskaya I.S."/>
            <person name="Suzina N.E."/>
            <person name="Philippov D.A."/>
            <person name="Rakitin A.L."/>
            <person name="Mardanov A.V."/>
            <person name="Ravin N.V."/>
        </authorList>
    </citation>
    <scope>NUCLEOTIDE SEQUENCE [LARGE SCALE GENOMIC DNA]</scope>
    <source>
        <strain evidence="4 5">M1803</strain>
    </source>
</reference>
<dbReference type="InterPro" id="IPR003658">
    <property type="entry name" value="Anti-sigma_ant"/>
</dbReference>
<evidence type="ECO:0000313" key="5">
    <source>
        <dbReference type="Proteomes" id="UP000593765"/>
    </source>
</evidence>
<dbReference type="NCBIfam" id="TIGR00377">
    <property type="entry name" value="ant_ant_sig"/>
    <property type="match status" value="1"/>
</dbReference>
<evidence type="ECO:0000256" key="2">
    <source>
        <dbReference type="RuleBase" id="RU003749"/>
    </source>
</evidence>
<dbReference type="InterPro" id="IPR002645">
    <property type="entry name" value="STAS_dom"/>
</dbReference>
<dbReference type="Proteomes" id="UP000593765">
    <property type="component" value="Chromosome"/>
</dbReference>
<evidence type="ECO:0000256" key="1">
    <source>
        <dbReference type="ARBA" id="ARBA00009013"/>
    </source>
</evidence>
<dbReference type="Pfam" id="PF01740">
    <property type="entry name" value="STAS"/>
    <property type="match status" value="1"/>
</dbReference>
<comment type="similarity">
    <text evidence="1 2">Belongs to the anti-sigma-factor antagonist family.</text>
</comment>
<dbReference type="PANTHER" id="PTHR33495:SF2">
    <property type="entry name" value="ANTI-SIGMA FACTOR ANTAGONIST TM_1081-RELATED"/>
    <property type="match status" value="1"/>
</dbReference>
<proteinExistence type="inferred from homology"/>
<accession>A0A7M2WPJ6</accession>
<gene>
    <name evidence="4" type="ORF">IPV69_13910</name>
</gene>
<dbReference type="GO" id="GO:0043856">
    <property type="term" value="F:anti-sigma factor antagonist activity"/>
    <property type="evidence" value="ECO:0007669"/>
    <property type="project" value="InterPro"/>
</dbReference>
<evidence type="ECO:0000259" key="3">
    <source>
        <dbReference type="PROSITE" id="PS50801"/>
    </source>
</evidence>
<dbReference type="SUPFAM" id="SSF52091">
    <property type="entry name" value="SpoIIaa-like"/>
    <property type="match status" value="1"/>
</dbReference>
<evidence type="ECO:0000313" key="4">
    <source>
        <dbReference type="EMBL" id="QOV87386.1"/>
    </source>
</evidence>
<organism evidence="4 5">
    <name type="scientific">Humisphaera borealis</name>
    <dbReference type="NCBI Taxonomy" id="2807512"/>
    <lineage>
        <taxon>Bacteria</taxon>
        <taxon>Pseudomonadati</taxon>
        <taxon>Planctomycetota</taxon>
        <taxon>Phycisphaerae</taxon>
        <taxon>Tepidisphaerales</taxon>
        <taxon>Tepidisphaeraceae</taxon>
        <taxon>Humisphaera</taxon>
    </lineage>
</organism>
<dbReference type="CDD" id="cd07043">
    <property type="entry name" value="STAS_anti-anti-sigma_factors"/>
    <property type="match status" value="1"/>
</dbReference>
<dbReference type="PROSITE" id="PS50801">
    <property type="entry name" value="STAS"/>
    <property type="match status" value="1"/>
</dbReference>
<name>A0A7M2WPJ6_9BACT</name>
<dbReference type="AlphaFoldDB" id="A0A7M2WPJ6"/>
<dbReference type="KEGG" id="hbs:IPV69_13910"/>
<dbReference type="Gene3D" id="3.30.750.24">
    <property type="entry name" value="STAS domain"/>
    <property type="match status" value="1"/>
</dbReference>
<dbReference type="InterPro" id="IPR036513">
    <property type="entry name" value="STAS_dom_sf"/>
</dbReference>
<dbReference type="EMBL" id="CP063458">
    <property type="protein sequence ID" value="QOV87386.1"/>
    <property type="molecule type" value="Genomic_DNA"/>
</dbReference>
<dbReference type="PANTHER" id="PTHR33495">
    <property type="entry name" value="ANTI-SIGMA FACTOR ANTAGONIST TM_1081-RELATED-RELATED"/>
    <property type="match status" value="1"/>
</dbReference>
<feature type="domain" description="STAS" evidence="3">
    <location>
        <begin position="16"/>
        <end position="116"/>
    </location>
</feature>
<sequence>MSHDWFAVSQEGVVQVLALAVPFHVDSADFDRLHDAIMSAVEVRVGSKWVIDLAGLHYMGSSVLGLMVNLRQRVRQGGGKLVLCGMNPKLHQVFRTCSLEKLFVIRTDRDDAVEAVTR</sequence>
<keyword evidence="5" id="KW-1185">Reference proteome</keyword>
<protein>
    <recommendedName>
        <fullName evidence="2">Anti-sigma factor antagonist</fullName>
    </recommendedName>
</protein>